<dbReference type="GO" id="GO:0005634">
    <property type="term" value="C:nucleus"/>
    <property type="evidence" value="ECO:0007669"/>
    <property type="project" value="UniProtKB-SubCell"/>
</dbReference>
<dbReference type="AlphaFoldDB" id="A0A7I8L4Y4"/>
<dbReference type="PANTHER" id="PTHR31251">
    <property type="entry name" value="SQUAMOSA PROMOTER-BINDING-LIKE PROTEIN 4"/>
    <property type="match status" value="1"/>
</dbReference>
<gene>
    <name evidence="11" type="ORF">SI8410_11015364</name>
</gene>
<sequence>MEWELKMPSWDLTELGRDGEPSLGSLMSSSSSLGRLATSPLDCSVDLKLGGSGNFELFHSWKNRPERSTATTVSSLSSSVMAVSSSASSKRARTLSSGTQNASCLVDGCTSDLSNCREYHRRHKVCEVHSKTPVVMVKGQEQRFCQQCSRFHLLAEFDEVKRSCRKRLDGHNRRRRKPQPADAINTGRFFADRPGSSRFSSFSPIFPSGAAAPEPNWAVAAAAAAAAMKAEEDATLYGHGLPFLQKQDHHPLGSFSRGYYHHQQKEGRQFPFLEEGGYGGRAAVVAEIHPLLGAIATSESSDSKIFSSGGFAVHGPDSDCALSLLSSPTQNSGINDSGGATAAAAEDRIPMGQPLLAVAGSLHQYGLTLFSRSSQASSHVVSPTGFSCAAAGMDQVGGTAAVLVADAGDAGLHGQGFFHLGVDGDSNRVSQPLPFSWQ</sequence>
<keyword evidence="2" id="KW-0479">Metal-binding</keyword>
<evidence type="ECO:0000256" key="3">
    <source>
        <dbReference type="ARBA" id="ARBA00022771"/>
    </source>
</evidence>
<evidence type="ECO:0000313" key="11">
    <source>
        <dbReference type="EMBL" id="CAA7404686.1"/>
    </source>
</evidence>
<dbReference type="GO" id="GO:0003677">
    <property type="term" value="F:DNA binding"/>
    <property type="evidence" value="ECO:0007669"/>
    <property type="project" value="UniProtKB-KW"/>
</dbReference>
<dbReference type="PROSITE" id="PS51141">
    <property type="entry name" value="ZF_SBP"/>
    <property type="match status" value="1"/>
</dbReference>
<evidence type="ECO:0000313" key="12">
    <source>
        <dbReference type="Proteomes" id="UP000663760"/>
    </source>
</evidence>
<dbReference type="EMBL" id="LR746274">
    <property type="protein sequence ID" value="CAA7404686.1"/>
    <property type="molecule type" value="Genomic_DNA"/>
</dbReference>
<dbReference type="GO" id="GO:0008270">
    <property type="term" value="F:zinc ion binding"/>
    <property type="evidence" value="ECO:0007669"/>
    <property type="project" value="UniProtKB-KW"/>
</dbReference>
<feature type="domain" description="SBP-type" evidence="10">
    <location>
        <begin position="101"/>
        <end position="178"/>
    </location>
</feature>
<keyword evidence="8" id="KW-0539">Nucleus</keyword>
<dbReference type="InterPro" id="IPR036893">
    <property type="entry name" value="SBP_sf"/>
</dbReference>
<dbReference type="Gene3D" id="4.10.1100.10">
    <property type="entry name" value="Transcription factor, SBP-box domain"/>
    <property type="match status" value="1"/>
</dbReference>
<evidence type="ECO:0000256" key="7">
    <source>
        <dbReference type="ARBA" id="ARBA00023163"/>
    </source>
</evidence>
<organism evidence="11 12">
    <name type="scientific">Spirodela intermedia</name>
    <name type="common">Intermediate duckweed</name>
    <dbReference type="NCBI Taxonomy" id="51605"/>
    <lineage>
        <taxon>Eukaryota</taxon>
        <taxon>Viridiplantae</taxon>
        <taxon>Streptophyta</taxon>
        <taxon>Embryophyta</taxon>
        <taxon>Tracheophyta</taxon>
        <taxon>Spermatophyta</taxon>
        <taxon>Magnoliopsida</taxon>
        <taxon>Liliopsida</taxon>
        <taxon>Araceae</taxon>
        <taxon>Lemnoideae</taxon>
        <taxon>Spirodela</taxon>
    </lineage>
</organism>
<evidence type="ECO:0000259" key="10">
    <source>
        <dbReference type="PROSITE" id="PS51141"/>
    </source>
</evidence>
<comment type="subcellular location">
    <subcellularLocation>
        <location evidence="1">Nucleus</location>
    </subcellularLocation>
</comment>
<dbReference type="InterPro" id="IPR004333">
    <property type="entry name" value="SBP_dom"/>
</dbReference>
<dbReference type="Proteomes" id="UP000663760">
    <property type="component" value="Chromosome 11"/>
</dbReference>
<dbReference type="Pfam" id="PF03110">
    <property type="entry name" value="SBP"/>
    <property type="match status" value="1"/>
</dbReference>
<name>A0A7I8L4Y4_SPIIN</name>
<keyword evidence="3 9" id="KW-0863">Zinc-finger</keyword>
<proteinExistence type="predicted"/>
<evidence type="ECO:0000256" key="5">
    <source>
        <dbReference type="ARBA" id="ARBA00023015"/>
    </source>
</evidence>
<dbReference type="PANTHER" id="PTHR31251:SF169">
    <property type="entry name" value="SQUAMOSA PROMOTER-BINDING-LIKE PROTEIN 8"/>
    <property type="match status" value="1"/>
</dbReference>
<dbReference type="FunFam" id="4.10.1100.10:FF:000001">
    <property type="entry name" value="Squamosa promoter-binding-like protein 14"/>
    <property type="match status" value="1"/>
</dbReference>
<keyword evidence="12" id="KW-1185">Reference proteome</keyword>
<dbReference type="InterPro" id="IPR044817">
    <property type="entry name" value="SBP-like"/>
</dbReference>
<protein>
    <recommendedName>
        <fullName evidence="10">SBP-type domain-containing protein</fullName>
    </recommendedName>
</protein>
<evidence type="ECO:0000256" key="1">
    <source>
        <dbReference type="ARBA" id="ARBA00004123"/>
    </source>
</evidence>
<evidence type="ECO:0000256" key="8">
    <source>
        <dbReference type="ARBA" id="ARBA00023242"/>
    </source>
</evidence>
<dbReference type="OrthoDB" id="514967at2759"/>
<evidence type="ECO:0000256" key="6">
    <source>
        <dbReference type="ARBA" id="ARBA00023125"/>
    </source>
</evidence>
<evidence type="ECO:0000256" key="4">
    <source>
        <dbReference type="ARBA" id="ARBA00022833"/>
    </source>
</evidence>
<reference evidence="11" key="1">
    <citation type="submission" date="2020-02" db="EMBL/GenBank/DDBJ databases">
        <authorList>
            <person name="Scholz U."/>
            <person name="Mascher M."/>
            <person name="Fiebig A."/>
        </authorList>
    </citation>
    <scope>NUCLEOTIDE SEQUENCE</scope>
</reference>
<keyword evidence="5" id="KW-0805">Transcription regulation</keyword>
<evidence type="ECO:0000256" key="9">
    <source>
        <dbReference type="PROSITE-ProRule" id="PRU00470"/>
    </source>
</evidence>
<keyword evidence="6" id="KW-0238">DNA-binding</keyword>
<dbReference type="SUPFAM" id="SSF103612">
    <property type="entry name" value="SBT domain"/>
    <property type="match status" value="1"/>
</dbReference>
<evidence type="ECO:0000256" key="2">
    <source>
        <dbReference type="ARBA" id="ARBA00022723"/>
    </source>
</evidence>
<keyword evidence="4" id="KW-0862">Zinc</keyword>
<keyword evidence="7" id="KW-0804">Transcription</keyword>
<accession>A0A7I8L4Y4</accession>